<name>A0A545T6D5_9GAMM</name>
<dbReference type="EMBL" id="VIKR01000004">
    <property type="protein sequence ID" value="TQV72786.1"/>
    <property type="molecule type" value="Genomic_DNA"/>
</dbReference>
<evidence type="ECO:0000313" key="2">
    <source>
        <dbReference type="Proteomes" id="UP000317839"/>
    </source>
</evidence>
<sequence length="448" mass="51575">MMNRLQAKDITHSLKLTVQILILFFFYPIDYAFADYKTDYQQAVANIERKQWQRAVDALNKIKEFNQQELATMPVSGGRTIPYLPKYYKGLALFHLGDCAQAERNWVSSLAQRVIKEFKSKHADLLKKRDVCRSRLVDGKYIDKLAPAKKTATVALTEFKRQFDAINAFYNSALLKQLSQSNPYIRTQLNQYRQQFRQASSSVESFSMMPFSAQNLDVIKGKTSQINQQARNAKRYLGQIKRYTAKVSELRSQLNSTDGHLARLDRLQRDPALSKIWQQNANYGQQFIQYREKRKKLNQASTNVFNVTNKTTLVNATQQAEQSIVAVSTLNRDILRLAKGLDSQLSQINSRLKNEKNAIYKGVDAFFAGNYKNAATLLTAAKIEDSRGQYYQNLFIAAAYFYDPIISEQAAKEKARPYILKAKRLNLKENFNRNAFSPKFIEFYDTAN</sequence>
<gene>
    <name evidence="1" type="ORF">FLL45_15060</name>
</gene>
<proteinExistence type="predicted"/>
<evidence type="ECO:0000313" key="1">
    <source>
        <dbReference type="EMBL" id="TQV72786.1"/>
    </source>
</evidence>
<comment type="caution">
    <text evidence="1">The sequence shown here is derived from an EMBL/GenBank/DDBJ whole genome shotgun (WGS) entry which is preliminary data.</text>
</comment>
<keyword evidence="2" id="KW-1185">Reference proteome</keyword>
<dbReference type="OrthoDB" id="9870846at2"/>
<dbReference type="Proteomes" id="UP000317839">
    <property type="component" value="Unassembled WGS sequence"/>
</dbReference>
<dbReference type="AlphaFoldDB" id="A0A545T6D5"/>
<reference evidence="1 2" key="1">
    <citation type="submission" date="2019-06" db="EMBL/GenBank/DDBJ databases">
        <title>Draft genome of Aliikangiella marina GYP-15.</title>
        <authorList>
            <person name="Wang G."/>
        </authorList>
    </citation>
    <scope>NUCLEOTIDE SEQUENCE [LARGE SCALE GENOMIC DNA]</scope>
    <source>
        <strain evidence="1 2">GYP-15</strain>
    </source>
</reference>
<accession>A0A545T6D5</accession>
<organism evidence="1 2">
    <name type="scientific">Aliikangiella marina</name>
    <dbReference type="NCBI Taxonomy" id="1712262"/>
    <lineage>
        <taxon>Bacteria</taxon>
        <taxon>Pseudomonadati</taxon>
        <taxon>Pseudomonadota</taxon>
        <taxon>Gammaproteobacteria</taxon>
        <taxon>Oceanospirillales</taxon>
        <taxon>Pleioneaceae</taxon>
        <taxon>Aliikangiella</taxon>
    </lineage>
</organism>
<protein>
    <submittedName>
        <fullName evidence="1">Uncharacterized protein</fullName>
    </submittedName>
</protein>